<evidence type="ECO:0000313" key="4">
    <source>
        <dbReference type="Proteomes" id="UP000248889"/>
    </source>
</evidence>
<dbReference type="SUPFAM" id="SSF51445">
    <property type="entry name" value="(Trans)glycosidases"/>
    <property type="match status" value="1"/>
</dbReference>
<reference evidence="3 4" key="1">
    <citation type="submission" date="2018-06" db="EMBL/GenBank/DDBJ databases">
        <title>Streptacidiphilus pinicola sp. nov., isolated from pine grove soil.</title>
        <authorList>
            <person name="Roh S.G."/>
            <person name="Park S."/>
            <person name="Kim M.-K."/>
            <person name="Yun B.-R."/>
            <person name="Park J."/>
            <person name="Kim M.J."/>
            <person name="Kim Y.S."/>
            <person name="Kim S.B."/>
        </authorList>
    </citation>
    <scope>NUCLEOTIDE SEQUENCE [LARGE SCALE GENOMIC DNA]</scope>
    <source>
        <strain evidence="3 4">MMS16-CNU450</strain>
    </source>
</reference>
<dbReference type="InterPro" id="IPR017853">
    <property type="entry name" value="GH"/>
</dbReference>
<evidence type="ECO:0000259" key="2">
    <source>
        <dbReference type="PROSITE" id="PS51175"/>
    </source>
</evidence>
<name>A0A2X0IMT5_9ACTN</name>
<feature type="domain" description="CBM6" evidence="2">
    <location>
        <begin position="602"/>
        <end position="723"/>
    </location>
</feature>
<keyword evidence="1" id="KW-0732">Signal</keyword>
<dbReference type="CDD" id="cd04081">
    <property type="entry name" value="CBM35_galactosidase-like"/>
    <property type="match status" value="1"/>
</dbReference>
<dbReference type="OrthoDB" id="9760056at2"/>
<organism evidence="3 4">
    <name type="scientific">Streptacidiphilus pinicola</name>
    <dbReference type="NCBI Taxonomy" id="2219663"/>
    <lineage>
        <taxon>Bacteria</taxon>
        <taxon>Bacillati</taxon>
        <taxon>Actinomycetota</taxon>
        <taxon>Actinomycetes</taxon>
        <taxon>Kitasatosporales</taxon>
        <taxon>Streptomycetaceae</taxon>
        <taxon>Streptacidiphilus</taxon>
    </lineage>
</organism>
<dbReference type="AlphaFoldDB" id="A0A2X0IMT5"/>
<dbReference type="InterPro" id="IPR008979">
    <property type="entry name" value="Galactose-bd-like_sf"/>
</dbReference>
<dbReference type="SUPFAM" id="SSF49785">
    <property type="entry name" value="Galactose-binding domain-like"/>
    <property type="match status" value="3"/>
</dbReference>
<dbReference type="Gene3D" id="2.60.120.260">
    <property type="entry name" value="Galactose-binding domain-like"/>
    <property type="match status" value="3"/>
</dbReference>
<sequence>MFRRPLKALVAAALAVPTALLAGTTTPAHAATQQITVNLGSDTGAVHDGAAGALYGLAQNGIAGPSLLAPLHMRTLAQKPPGGAQHPGGDADKVAGEFVNAGGSQILVYVQDYYATWPYPNPGISSYASTVDTVAASLKASPYHSHYVYVPFNEPDGNWYDLNPSSSGYATGLATFEADWTTIYNRIQADDPGAQIAGPNTATYNAKFFTDFLTYAKAHNELPTTLTWHELSTTSINGGFPADLASVRSLESSLGISSIPVNIDEYADRRDQSVPGQMVQWLSMFENAKVDADQAFWDIADNLDDNSVETAKPDGSWWLYDWYGQLTGDTVAVTPPSPNTVDTLQGIAALDTGKKQARIILGGTSAASNLVLNNIPSSVFGGSVHVSVQSTTWSGYDGSAYTPKDIAEGDYTVSGGSVTVPVATTDPMAAYEVIVTPATAASGTAASDTAWTGRYEAENAAITDATVYSQGSLSNPYGYAASGGKDVGAISNADSRVVFTVNVPTTGRYLLSTFYGNQTAAAAQQIFRIDSGSWSYLNYPATLSWLFRSHLDQYVNLTAGTHTLTYGVSDSSFGTATGQVTLDRIDLTAAPSAIPGVTGSATGYEAENAQLGGGASIASAQSGYTGTGYVTTPSNATTTFTVEADQDGYYTLGLRYRTGAAANANGFQLAADGATVKNTATTPTSGSGWNQSADRVWLHAGVNNLTYTATGAAPANIDRLDVTPDTTDSGSAVTYQAESSANTLGGTAAIETDANAAGGKYVGWIGNGSANTLTFNVSAPSAASYVLAVTYANDDSASSSNYNENLIDRAATITTSGGTNQTVSFRNTYSWHQYWTVDTTVRLNAGANTVTFANPTAYAPNIDQITLAPVSLG</sequence>
<dbReference type="GO" id="GO:0030246">
    <property type="term" value="F:carbohydrate binding"/>
    <property type="evidence" value="ECO:0007669"/>
    <property type="project" value="InterPro"/>
</dbReference>
<dbReference type="PROSITE" id="PS51175">
    <property type="entry name" value="CBM6"/>
    <property type="match status" value="3"/>
</dbReference>
<accession>A0A2X0IMT5</accession>
<evidence type="ECO:0000256" key="1">
    <source>
        <dbReference type="SAM" id="SignalP"/>
    </source>
</evidence>
<dbReference type="RefSeq" id="WP_111499867.1">
    <property type="nucleotide sequence ID" value="NZ_QKYN01000027.1"/>
</dbReference>
<protein>
    <submittedName>
        <fullName evidence="3">Cellulosome protein</fullName>
    </submittedName>
</protein>
<dbReference type="Pfam" id="PF03422">
    <property type="entry name" value="CBM_6"/>
    <property type="match status" value="1"/>
</dbReference>
<proteinExistence type="predicted"/>
<gene>
    <name evidence="3" type="ORF">DN069_06485</name>
</gene>
<feature type="signal peptide" evidence="1">
    <location>
        <begin position="1"/>
        <end position="30"/>
    </location>
</feature>
<feature type="domain" description="CBM6" evidence="2">
    <location>
        <begin position="733"/>
        <end position="868"/>
    </location>
</feature>
<comment type="caution">
    <text evidence="3">The sequence shown here is derived from an EMBL/GenBank/DDBJ whole genome shotgun (WGS) entry which is preliminary data.</text>
</comment>
<feature type="chain" id="PRO_5015873416" evidence="1">
    <location>
        <begin position="31"/>
        <end position="873"/>
    </location>
</feature>
<dbReference type="InterPro" id="IPR005084">
    <property type="entry name" value="CBM6"/>
</dbReference>
<dbReference type="EMBL" id="QKYN01000027">
    <property type="protein sequence ID" value="RAG86454.1"/>
    <property type="molecule type" value="Genomic_DNA"/>
</dbReference>
<feature type="domain" description="CBM6" evidence="2">
    <location>
        <begin position="453"/>
        <end position="588"/>
    </location>
</feature>
<evidence type="ECO:0000313" key="3">
    <source>
        <dbReference type="EMBL" id="RAG86454.1"/>
    </source>
</evidence>
<dbReference type="Proteomes" id="UP000248889">
    <property type="component" value="Unassembled WGS sequence"/>
</dbReference>
<dbReference type="Gene3D" id="3.20.20.80">
    <property type="entry name" value="Glycosidases"/>
    <property type="match status" value="1"/>
</dbReference>
<keyword evidence="4" id="KW-1185">Reference proteome</keyword>